<reference evidence="2" key="1">
    <citation type="journal article" date="2019" name="Int. J. Syst. Evol. Microbiol.">
        <title>The Global Catalogue of Microorganisms (GCM) 10K type strain sequencing project: providing services to taxonomists for standard genome sequencing and annotation.</title>
        <authorList>
            <consortium name="The Broad Institute Genomics Platform"/>
            <consortium name="The Broad Institute Genome Sequencing Center for Infectious Disease"/>
            <person name="Wu L."/>
            <person name="Ma J."/>
        </authorList>
    </citation>
    <scope>NUCLEOTIDE SEQUENCE [LARGE SCALE GENOMIC DNA]</scope>
    <source>
        <strain evidence="2">JCM 16545</strain>
    </source>
</reference>
<keyword evidence="2" id="KW-1185">Reference proteome</keyword>
<proteinExistence type="predicted"/>
<comment type="caution">
    <text evidence="1">The sequence shown here is derived from an EMBL/GenBank/DDBJ whole genome shotgun (WGS) entry which is preliminary data.</text>
</comment>
<gene>
    <name evidence="1" type="ORF">ACFSKU_16650</name>
</gene>
<dbReference type="RefSeq" id="WP_229959638.1">
    <property type="nucleotide sequence ID" value="NZ_JAJJWI010000005.1"/>
</dbReference>
<dbReference type="Proteomes" id="UP001597369">
    <property type="component" value="Unassembled WGS sequence"/>
</dbReference>
<evidence type="ECO:0000313" key="1">
    <source>
        <dbReference type="EMBL" id="MFD2068522.1"/>
    </source>
</evidence>
<accession>A0ABW4X0I7</accession>
<dbReference type="EMBL" id="JBHUHV010000053">
    <property type="protein sequence ID" value="MFD2068522.1"/>
    <property type="molecule type" value="Genomic_DNA"/>
</dbReference>
<name>A0ABW4X0I7_9BACT</name>
<organism evidence="1 2">
    <name type="scientific">Pontibacter silvestris</name>
    <dbReference type="NCBI Taxonomy" id="2305183"/>
    <lineage>
        <taxon>Bacteria</taxon>
        <taxon>Pseudomonadati</taxon>
        <taxon>Bacteroidota</taxon>
        <taxon>Cytophagia</taxon>
        <taxon>Cytophagales</taxon>
        <taxon>Hymenobacteraceae</taxon>
        <taxon>Pontibacter</taxon>
    </lineage>
</organism>
<evidence type="ECO:0000313" key="2">
    <source>
        <dbReference type="Proteomes" id="UP001597369"/>
    </source>
</evidence>
<sequence length="65" mass="7308">MDAGSLAEISNGVFNQYPINSNFLDEVISKEGAASPHYTEVLKQFSSFRAEDFKELNEQAKLSFF</sequence>
<protein>
    <submittedName>
        <fullName evidence="1">Uncharacterized protein</fullName>
    </submittedName>
</protein>